<dbReference type="InterPro" id="IPR044043">
    <property type="entry name" value="VanA_C_cat"/>
</dbReference>
<proteinExistence type="predicted"/>
<protein>
    <submittedName>
        <fullName evidence="7">Iron-sulfur cluster-binding protein, Rieske family protein</fullName>
    </submittedName>
</protein>
<organism evidence="7 8">
    <name type="scientific">Burkholderia plantarii</name>
    <dbReference type="NCBI Taxonomy" id="41899"/>
    <lineage>
        <taxon>Bacteria</taxon>
        <taxon>Pseudomonadati</taxon>
        <taxon>Pseudomonadota</taxon>
        <taxon>Betaproteobacteria</taxon>
        <taxon>Burkholderiales</taxon>
        <taxon>Burkholderiaceae</taxon>
        <taxon>Burkholderia</taxon>
    </lineage>
</organism>
<dbReference type="Gene3D" id="2.102.10.10">
    <property type="entry name" value="Rieske [2Fe-2S] iron-sulphur domain"/>
    <property type="match status" value="1"/>
</dbReference>
<evidence type="ECO:0000259" key="6">
    <source>
        <dbReference type="PROSITE" id="PS51296"/>
    </source>
</evidence>
<evidence type="ECO:0000313" key="8">
    <source>
        <dbReference type="Proteomes" id="UP000031838"/>
    </source>
</evidence>
<dbReference type="AlphaFoldDB" id="A0A0B6RX41"/>
<reference evidence="7 8" key="2">
    <citation type="journal article" date="2016" name="Appl. Microbiol. Biotechnol.">
        <title>Mutations improving production and secretion of extracellular lipase by Burkholderia glumae PG1.</title>
        <authorList>
            <person name="Knapp A."/>
            <person name="Voget S."/>
            <person name="Gao R."/>
            <person name="Zaburannyi N."/>
            <person name="Krysciak D."/>
            <person name="Breuer M."/>
            <person name="Hauer B."/>
            <person name="Streit W.R."/>
            <person name="Muller R."/>
            <person name="Daniel R."/>
            <person name="Jaeger K.E."/>
        </authorList>
    </citation>
    <scope>NUCLEOTIDE SEQUENCE [LARGE SCALE GENOMIC DNA]</scope>
    <source>
        <strain evidence="7 8">PG1</strain>
    </source>
</reference>
<keyword evidence="5" id="KW-0411">Iron-sulfur</keyword>
<dbReference type="EMBL" id="CP002580">
    <property type="protein sequence ID" value="AJK45625.1"/>
    <property type="molecule type" value="Genomic_DNA"/>
</dbReference>
<evidence type="ECO:0000256" key="4">
    <source>
        <dbReference type="ARBA" id="ARBA00023004"/>
    </source>
</evidence>
<dbReference type="InterPro" id="IPR036922">
    <property type="entry name" value="Rieske_2Fe-2S_sf"/>
</dbReference>
<dbReference type="GO" id="GO:0046872">
    <property type="term" value="F:metal ion binding"/>
    <property type="evidence" value="ECO:0007669"/>
    <property type="project" value="UniProtKB-KW"/>
</dbReference>
<name>A0A0B6RX41_BURPL</name>
<keyword evidence="3" id="KW-0560">Oxidoreductase</keyword>
<keyword evidence="8" id="KW-1185">Reference proteome</keyword>
<evidence type="ECO:0000256" key="1">
    <source>
        <dbReference type="ARBA" id="ARBA00022714"/>
    </source>
</evidence>
<dbReference type="CDD" id="cd03469">
    <property type="entry name" value="Rieske_RO_Alpha_N"/>
    <property type="match status" value="1"/>
</dbReference>
<sequence length="345" mass="39867">MLTTQHNSLRRFWYPVARAVDVTDAPLAVTILGEPLALWRTGENEFGVVRDKCPHRSARLSGGWVDQGNLVCPYHGWTYNGVGACVRIPQMPMKKPSERIVVDHYRCRTKYGYVWVALDEPIHDIPDFPEAADPGFYQIHEFMEVWNCSGLRILENGLDNSHFAFVHRKTFGLAEMPEPAPARYEDTETGFNMYSDVLVNNPGLQKDNLGIGSEQTTRYMEHNWFAPFGRRMRIQYPNQLVHTIITWATPINDRQSLFVQFAFRNDADRDPDLDDIVAWDRAVTNEDRGILETTDWDTPLTLTEEFHMASDMPGIKMRRKINDIFEQFDTKAPAQWLEVLDVTER</sequence>
<dbReference type="Pfam" id="PF19112">
    <property type="entry name" value="VanA_C"/>
    <property type="match status" value="1"/>
</dbReference>
<evidence type="ECO:0000256" key="2">
    <source>
        <dbReference type="ARBA" id="ARBA00022723"/>
    </source>
</evidence>
<dbReference type="SUPFAM" id="SSF55961">
    <property type="entry name" value="Bet v1-like"/>
    <property type="match status" value="1"/>
</dbReference>
<accession>A0A0B6RX41</accession>
<keyword evidence="1" id="KW-0001">2Fe-2S</keyword>
<dbReference type="SUPFAM" id="SSF50022">
    <property type="entry name" value="ISP domain"/>
    <property type="match status" value="1"/>
</dbReference>
<keyword evidence="4" id="KW-0408">Iron</keyword>
<dbReference type="OrthoDB" id="9790995at2"/>
<dbReference type="PANTHER" id="PTHR21266">
    <property type="entry name" value="IRON-SULFUR DOMAIN CONTAINING PROTEIN"/>
    <property type="match status" value="1"/>
</dbReference>
<dbReference type="Proteomes" id="UP000031838">
    <property type="component" value="Chromosome 1"/>
</dbReference>
<feature type="domain" description="Rieske" evidence="6">
    <location>
        <begin position="13"/>
        <end position="116"/>
    </location>
</feature>
<dbReference type="GO" id="GO:0051537">
    <property type="term" value="F:2 iron, 2 sulfur cluster binding"/>
    <property type="evidence" value="ECO:0007669"/>
    <property type="project" value="UniProtKB-KW"/>
</dbReference>
<dbReference type="PANTHER" id="PTHR21266:SF60">
    <property type="entry name" value="3-KETOSTEROID-9-ALPHA-MONOOXYGENASE, OXYGENASE COMPONENT"/>
    <property type="match status" value="1"/>
</dbReference>
<dbReference type="InterPro" id="IPR050584">
    <property type="entry name" value="Cholesterol_7-desaturase"/>
</dbReference>
<dbReference type="PROSITE" id="PS51296">
    <property type="entry name" value="RIESKE"/>
    <property type="match status" value="1"/>
</dbReference>
<dbReference type="GO" id="GO:0016491">
    <property type="term" value="F:oxidoreductase activity"/>
    <property type="evidence" value="ECO:0007669"/>
    <property type="project" value="UniProtKB-KW"/>
</dbReference>
<evidence type="ECO:0000256" key="5">
    <source>
        <dbReference type="ARBA" id="ARBA00023014"/>
    </source>
</evidence>
<keyword evidence="2" id="KW-0479">Metal-binding</keyword>
<evidence type="ECO:0000313" key="7">
    <source>
        <dbReference type="EMBL" id="AJK45625.1"/>
    </source>
</evidence>
<reference evidence="8" key="1">
    <citation type="submission" date="2011-03" db="EMBL/GenBank/DDBJ databases">
        <authorList>
            <person name="Voget S."/>
            <person name="Streit W.R."/>
            <person name="Jaeger K.E."/>
            <person name="Daniel R."/>
        </authorList>
    </citation>
    <scope>NUCLEOTIDE SEQUENCE [LARGE SCALE GENOMIC DNA]</scope>
    <source>
        <strain evidence="8">PG1</strain>
    </source>
</reference>
<gene>
    <name evidence="7" type="ORF">BGL_1c11030</name>
</gene>
<dbReference type="KEGG" id="bgp:BGL_1c11030"/>
<evidence type="ECO:0000256" key="3">
    <source>
        <dbReference type="ARBA" id="ARBA00023002"/>
    </source>
</evidence>
<dbReference type="InterPro" id="IPR017941">
    <property type="entry name" value="Rieske_2Fe-2S"/>
</dbReference>
<dbReference type="Pfam" id="PF00355">
    <property type="entry name" value="Rieske"/>
    <property type="match status" value="1"/>
</dbReference>
<dbReference type="Gene3D" id="3.90.380.10">
    <property type="entry name" value="Naphthalene 1,2-dioxygenase Alpha Subunit, Chain A, domain 1"/>
    <property type="match status" value="1"/>
</dbReference>
<dbReference type="HOGENOM" id="CLU_039484_1_2_4"/>
<dbReference type="RefSeq" id="WP_042624320.1">
    <property type="nucleotide sequence ID" value="NZ_CP002580.1"/>
</dbReference>